<feature type="repeat" description="PPR" evidence="8">
    <location>
        <begin position="649"/>
        <end position="683"/>
    </location>
</feature>
<dbReference type="Pfam" id="PF00271">
    <property type="entry name" value="Helicase_C"/>
    <property type="match status" value="1"/>
</dbReference>
<evidence type="ECO:0000256" key="7">
    <source>
        <dbReference type="PROSITE-ProRule" id="PRU00552"/>
    </source>
</evidence>
<dbReference type="InterPro" id="IPR011545">
    <property type="entry name" value="DEAD/DEAH_box_helicase_dom"/>
</dbReference>
<organism evidence="12">
    <name type="scientific">Glycine max</name>
    <name type="common">Soybean</name>
    <name type="synonym">Glycine hispida</name>
    <dbReference type="NCBI Taxonomy" id="3847"/>
    <lineage>
        <taxon>Eukaryota</taxon>
        <taxon>Viridiplantae</taxon>
        <taxon>Streptophyta</taxon>
        <taxon>Embryophyta</taxon>
        <taxon>Tracheophyta</taxon>
        <taxon>Spermatophyta</taxon>
        <taxon>Magnoliopsida</taxon>
        <taxon>eudicotyledons</taxon>
        <taxon>Gunneridae</taxon>
        <taxon>Pentapetalae</taxon>
        <taxon>rosids</taxon>
        <taxon>fabids</taxon>
        <taxon>Fabales</taxon>
        <taxon>Fabaceae</taxon>
        <taxon>Papilionoideae</taxon>
        <taxon>50 kb inversion clade</taxon>
        <taxon>NPAAA clade</taxon>
        <taxon>indigoferoid/millettioid clade</taxon>
        <taxon>Phaseoleae</taxon>
        <taxon>Glycine</taxon>
        <taxon>Glycine subgen. Soja</taxon>
    </lineage>
</organism>
<dbReference type="InterPro" id="IPR032867">
    <property type="entry name" value="DYW_dom"/>
</dbReference>
<evidence type="ECO:0000256" key="8">
    <source>
        <dbReference type="PROSITE-ProRule" id="PRU00708"/>
    </source>
</evidence>
<comment type="similarity">
    <text evidence="1">Belongs to the PPR family. PCMP-H subfamily.</text>
</comment>
<dbReference type="FunFam" id="1.25.40.10:FF:000031">
    <property type="entry name" value="Pentatricopeptide repeat-containing protein mitochondrial"/>
    <property type="match status" value="1"/>
</dbReference>
<keyword evidence="5" id="KW-0347">Helicase</keyword>
<evidence type="ECO:0000256" key="2">
    <source>
        <dbReference type="ARBA" id="ARBA00022737"/>
    </source>
</evidence>
<evidence type="ECO:0000313" key="14">
    <source>
        <dbReference type="Proteomes" id="UP000008827"/>
    </source>
</evidence>
<dbReference type="Proteomes" id="UP000008827">
    <property type="component" value="Chromosome 8"/>
</dbReference>
<dbReference type="InterPro" id="IPR014001">
    <property type="entry name" value="Helicase_ATP-bd"/>
</dbReference>
<reference evidence="12" key="3">
    <citation type="submission" date="2018-07" db="EMBL/GenBank/DDBJ databases">
        <title>WGS assembly of Glycine max.</title>
        <authorList>
            <person name="Schmutz J."/>
            <person name="Cannon S."/>
            <person name="Schlueter J."/>
            <person name="Ma J."/>
            <person name="Mitros T."/>
            <person name="Nelson W."/>
            <person name="Hyten D."/>
            <person name="Song Q."/>
            <person name="Thelen J."/>
            <person name="Cheng J."/>
            <person name="Xu D."/>
            <person name="Hellsten U."/>
            <person name="May G."/>
            <person name="Yu Y."/>
            <person name="Sakurai T."/>
            <person name="Umezawa T."/>
            <person name="Bhattacharyya M."/>
            <person name="Sandhu D."/>
            <person name="Valliyodan B."/>
            <person name="Lindquist E."/>
            <person name="Peto M."/>
            <person name="Grant D."/>
            <person name="Shu S."/>
            <person name="Goodstein D."/>
            <person name="Barry K."/>
            <person name="Futrell-Griggs M."/>
            <person name="Abernathy B."/>
            <person name="Du J."/>
            <person name="Tian Z."/>
            <person name="Zhu L."/>
            <person name="Gill N."/>
            <person name="Joshi T."/>
            <person name="Libault M."/>
            <person name="Sethuraman A."/>
            <person name="Zhang X."/>
            <person name="Shinozaki K."/>
            <person name="Nguyen H."/>
            <person name="Wing R."/>
            <person name="Cregan P."/>
            <person name="Specht J."/>
            <person name="Grimwood J."/>
            <person name="Rokhsar D."/>
            <person name="Stacey G."/>
            <person name="Shoemaker R."/>
            <person name="Jackson S."/>
        </authorList>
    </citation>
    <scope>NUCLEOTIDE SEQUENCE</scope>
    <source>
        <tissue evidence="12">Callus</tissue>
    </source>
</reference>
<dbReference type="PaxDb" id="3847-GLYMA08G40245.1"/>
<evidence type="ECO:0000313" key="12">
    <source>
        <dbReference type="EMBL" id="KRH45752.1"/>
    </source>
</evidence>
<dbReference type="STRING" id="3847.A0A0R0IZT5"/>
<dbReference type="NCBIfam" id="TIGR00756">
    <property type="entry name" value="PPR"/>
    <property type="match status" value="3"/>
</dbReference>
<evidence type="ECO:0000259" key="10">
    <source>
        <dbReference type="PROSITE" id="PS51194"/>
    </source>
</evidence>
<keyword evidence="4" id="KW-0378">Hydrolase</keyword>
<dbReference type="PROSITE" id="PS51195">
    <property type="entry name" value="Q_MOTIF"/>
    <property type="match status" value="1"/>
</dbReference>
<keyword evidence="3" id="KW-0547">Nucleotide-binding</keyword>
<dbReference type="GO" id="GO:0009451">
    <property type="term" value="P:RNA modification"/>
    <property type="evidence" value="ECO:0000318"/>
    <property type="project" value="GO_Central"/>
</dbReference>
<dbReference type="PROSITE" id="PS51375">
    <property type="entry name" value="PPR"/>
    <property type="match status" value="5"/>
</dbReference>
<keyword evidence="14" id="KW-1185">Reference proteome</keyword>
<dbReference type="Pfam" id="PF00270">
    <property type="entry name" value="DEAD"/>
    <property type="match status" value="1"/>
</dbReference>
<dbReference type="FunFam" id="1.25.40.10:FF:000366">
    <property type="entry name" value="Pentatricopeptide (PPR) repeat-containing protein"/>
    <property type="match status" value="1"/>
</dbReference>
<name>A0A0R0IZT5_SOYBN</name>
<feature type="repeat" description="PPR" evidence="8">
    <location>
        <begin position="953"/>
        <end position="987"/>
    </location>
</feature>
<dbReference type="SUPFAM" id="SSF52540">
    <property type="entry name" value="P-loop containing nucleoside triphosphate hydrolases"/>
    <property type="match status" value="1"/>
</dbReference>
<evidence type="ECO:0008006" key="15">
    <source>
        <dbReference type="Google" id="ProtNLM"/>
    </source>
</evidence>
<dbReference type="FunFam" id="1.25.40.10:FF:000351">
    <property type="entry name" value="Pentatricopeptide repeat-containing protein"/>
    <property type="match status" value="1"/>
</dbReference>
<proteinExistence type="inferred from homology"/>
<feature type="repeat" description="PPR" evidence="8">
    <location>
        <begin position="719"/>
        <end position="753"/>
    </location>
</feature>
<evidence type="ECO:0000313" key="13">
    <source>
        <dbReference type="EnsemblPlants" id="KRH45752"/>
    </source>
</evidence>
<keyword evidence="2" id="KW-0677">Repeat</keyword>
<dbReference type="FunFam" id="1.25.40.10:FF:000436">
    <property type="entry name" value="Pentatricopeptide repeat-containing protein At5g39350 family"/>
    <property type="match status" value="1"/>
</dbReference>
<dbReference type="Gramene" id="KRH45752">
    <property type="protein sequence ID" value="KRH45752"/>
    <property type="gene ID" value="GLYMA_08G291800"/>
</dbReference>
<dbReference type="GeneID" id="100780518"/>
<feature type="domain" description="Helicase C-terminal" evidence="10">
    <location>
        <begin position="396"/>
        <end position="550"/>
    </location>
</feature>
<dbReference type="InterPro" id="IPR002885">
    <property type="entry name" value="PPR_rpt"/>
</dbReference>
<dbReference type="GO" id="GO:0016787">
    <property type="term" value="F:hydrolase activity"/>
    <property type="evidence" value="ECO:0007669"/>
    <property type="project" value="UniProtKB-KW"/>
</dbReference>
<protein>
    <recommendedName>
        <fullName evidence="15">RNA helicase</fullName>
    </recommendedName>
</protein>
<evidence type="ECO:0000256" key="5">
    <source>
        <dbReference type="ARBA" id="ARBA00022806"/>
    </source>
</evidence>
<dbReference type="AlphaFoldDB" id="A0A0R0IZT5"/>
<dbReference type="GO" id="GO:0005524">
    <property type="term" value="F:ATP binding"/>
    <property type="evidence" value="ECO:0007669"/>
    <property type="project" value="UniProtKB-KW"/>
</dbReference>
<dbReference type="InterPro" id="IPR001650">
    <property type="entry name" value="Helicase_C-like"/>
</dbReference>
<dbReference type="Pfam" id="PF20431">
    <property type="entry name" value="E_motif"/>
    <property type="match status" value="1"/>
</dbReference>
<dbReference type="Pfam" id="PF13041">
    <property type="entry name" value="PPR_2"/>
    <property type="match status" value="3"/>
</dbReference>
<dbReference type="Gene3D" id="3.40.50.300">
    <property type="entry name" value="P-loop containing nucleotide triphosphate hydrolases"/>
    <property type="match status" value="2"/>
</dbReference>
<dbReference type="Pfam" id="PF14432">
    <property type="entry name" value="DYW_deaminase"/>
    <property type="match status" value="1"/>
</dbReference>
<dbReference type="InterPro" id="IPR044742">
    <property type="entry name" value="DEAD/DEAH_RhlB"/>
</dbReference>
<dbReference type="InterPro" id="IPR027417">
    <property type="entry name" value="P-loop_NTPase"/>
</dbReference>
<dbReference type="RefSeq" id="XP_014634815.1">
    <property type="nucleotide sequence ID" value="XM_014779329.3"/>
</dbReference>
<dbReference type="InterPro" id="IPR011990">
    <property type="entry name" value="TPR-like_helical_dom_sf"/>
</dbReference>
<dbReference type="PANTHER" id="PTHR47926:SF536">
    <property type="entry name" value="DYW DOMAIN-CONTAINING PROTEIN"/>
    <property type="match status" value="1"/>
</dbReference>
<dbReference type="SMR" id="A0A0R0IZT5"/>
<dbReference type="OrthoDB" id="185373at2759"/>
<dbReference type="Pfam" id="PF01535">
    <property type="entry name" value="PPR"/>
    <property type="match status" value="3"/>
</dbReference>
<accession>A0A0R0IZT5</accession>
<dbReference type="GO" id="GO:0003724">
    <property type="term" value="F:RNA helicase activity"/>
    <property type="evidence" value="ECO:0007669"/>
    <property type="project" value="InterPro"/>
</dbReference>
<feature type="short sequence motif" description="Q motif" evidence="7">
    <location>
        <begin position="77"/>
        <end position="105"/>
    </location>
</feature>
<dbReference type="InterPro" id="IPR046848">
    <property type="entry name" value="E_motif"/>
</dbReference>
<dbReference type="SMART" id="SM00487">
    <property type="entry name" value="DEXDc"/>
    <property type="match status" value="1"/>
</dbReference>
<dbReference type="InterPro" id="IPR046960">
    <property type="entry name" value="PPR_At4g14850-like_plant"/>
</dbReference>
<dbReference type="PROSITE" id="PS51194">
    <property type="entry name" value="HELICASE_CTER"/>
    <property type="match status" value="1"/>
</dbReference>
<evidence type="ECO:0000256" key="3">
    <source>
        <dbReference type="ARBA" id="ARBA00022741"/>
    </source>
</evidence>
<feature type="repeat" description="PPR" evidence="8">
    <location>
        <begin position="1023"/>
        <end position="1053"/>
    </location>
</feature>
<dbReference type="PANTHER" id="PTHR47926">
    <property type="entry name" value="PENTATRICOPEPTIDE REPEAT-CONTAINING PROTEIN"/>
    <property type="match status" value="1"/>
</dbReference>
<dbReference type="GO" id="GO:0008270">
    <property type="term" value="F:zinc ion binding"/>
    <property type="evidence" value="ECO:0007669"/>
    <property type="project" value="InterPro"/>
</dbReference>
<evidence type="ECO:0000259" key="11">
    <source>
        <dbReference type="PROSITE" id="PS51195"/>
    </source>
</evidence>
<reference evidence="13" key="2">
    <citation type="submission" date="2018-02" db="UniProtKB">
        <authorList>
            <consortium name="EnsemblPlants"/>
        </authorList>
    </citation>
    <scope>IDENTIFICATION</scope>
    <source>
        <strain evidence="13">Williams 82</strain>
    </source>
</reference>
<dbReference type="RefSeq" id="XP_014634816.1">
    <property type="nucleotide sequence ID" value="XM_014779330.3"/>
</dbReference>
<evidence type="ECO:0000256" key="4">
    <source>
        <dbReference type="ARBA" id="ARBA00022801"/>
    </source>
</evidence>
<dbReference type="Gene3D" id="1.25.40.10">
    <property type="entry name" value="Tetratricopeptide repeat domain"/>
    <property type="match status" value="5"/>
</dbReference>
<reference evidence="12 13" key="1">
    <citation type="journal article" date="2010" name="Nature">
        <title>Genome sequence of the palaeopolyploid soybean.</title>
        <authorList>
            <person name="Schmutz J."/>
            <person name="Cannon S.B."/>
            <person name="Schlueter J."/>
            <person name="Ma J."/>
            <person name="Mitros T."/>
            <person name="Nelson W."/>
            <person name="Hyten D.L."/>
            <person name="Song Q."/>
            <person name="Thelen J.J."/>
            <person name="Cheng J."/>
            <person name="Xu D."/>
            <person name="Hellsten U."/>
            <person name="May G.D."/>
            <person name="Yu Y."/>
            <person name="Sakurai T."/>
            <person name="Umezawa T."/>
            <person name="Bhattacharyya M.K."/>
            <person name="Sandhu D."/>
            <person name="Valliyodan B."/>
            <person name="Lindquist E."/>
            <person name="Peto M."/>
            <person name="Grant D."/>
            <person name="Shu S."/>
            <person name="Goodstein D."/>
            <person name="Barry K."/>
            <person name="Futrell-Griggs M."/>
            <person name="Abernathy B."/>
            <person name="Du J."/>
            <person name="Tian Z."/>
            <person name="Zhu L."/>
            <person name="Gill N."/>
            <person name="Joshi T."/>
            <person name="Libault M."/>
            <person name="Sethuraman A."/>
            <person name="Zhang X.-C."/>
            <person name="Shinozaki K."/>
            <person name="Nguyen H.T."/>
            <person name="Wing R.A."/>
            <person name="Cregan P."/>
            <person name="Specht J."/>
            <person name="Grimwood J."/>
            <person name="Rokhsar D."/>
            <person name="Stacey G."/>
            <person name="Shoemaker R.C."/>
            <person name="Jackson S.A."/>
        </authorList>
    </citation>
    <scope>NUCLEOTIDE SEQUENCE [LARGE SCALE GENOMIC DNA]</scope>
    <source>
        <strain evidence="13">cv. Williams 82</strain>
        <tissue evidence="12">Callus</tissue>
    </source>
</reference>
<sequence length="1361" mass="152637">MIVTRSALMLHLQNPPIRYHFFSHFSLAPTFPSLFKPRFFSITTPRQAQTRTFVSAVASSSSQGSNGRDTFFAEENVSWSSLGLSDTISRALSNIGLNRPSLVQASSVPSVLSGKDVIIAAETGSGKTYSYLVPLIDKLRVTQERSLLAVSDREVTSLHKVLLVLCPNVQLCEQVVRMANSLCKDDSETIVSAAAICGKQGWPIREPDVIVTTPAALLNYVDLDRTRRVEFMRGVKYVVFDEADLLLCGSFQNKVIRLINLLRFDEKLLSRSKKSVAEFPMKQESSLSSEDAFEGEEKLETEAILEEDNNDKEDIADINNEAENVKLRDWRRVRKNYERSKQYVFVAATLPVNGKKTAGGVLKYMFPDAEWVCGDYLHCHNPRLEQKWIEVTVDTQVDELIKAVNHRFRSEDLVNAGGIHRTMVFANTVEAVEAVAKILLHSGIECSRYHKNCTLEERAQTLVDFHDKGGVLVCTDAAARGVDIPNVLHVIQVDFATSAVDFLHRVGRTARAGQFGLVTSMYTESNRELVNAVRRAGELDQPVVNFETLFNIYWPYSLDTHRQERRKHPSLPTPRKVKMQRCLKPKEALFRNSKNQLPSSHSQIQRNTINQHISNDNNTHILDNLTRFHVARNQVEHARHVFEKIPKPSVVLWNMMIRAYAWNGPFLQSIHLYHRMLQLGVTPTNFTFPFVLKACSALQAIQVGRQIHGHALTLGLQTDVYVSTALLDMYAKCGDLFEAHTMFDIMTHRDLVAWNAIIAGFSLHVLHNQTIHLVVQMQQAGITPNSSTVVSVLPTVGQANALHQGKAIHAYSIRKIFSHDVVVATGLLDMYAKCHHLSYARKIFDTVNQKNEICWSAMIGGYVICDSMRDALALYDDMVYMHGLSPMPATLASILRACAKLTDLNKGKNLHCYMIKSGISSDTTVGNSLISMYAKCGIIDDSLGFLDEMITKDTVSYSAIISGCVQNGYAEKAILIFRQMQLSGTDPDSATMIGLLPACSHLAALQHGACCHGYSVIRGFTENTSICNAIIDMYAKCGKIHISRQVFDRMKKRDIVSWNTMIIGYAIHGLYIEAFSLFHELQESGLKLDDVTLIAVLSACSHSGLVVEGKYWFNTMSQDLNILPRMAHYICMVDLLARAGNLEEAYSFIQNMPFQPDVRVWNALLAACRTHKNIEMGEQVSKKIHMLGPEGTGNFVLMSNIYSSVGRWDDAAQIRSIQRHQGYKKSPGCSWIEISGAIHGFIGGDRSHPQSVSINNKLQELLVQMKKLGYHADSGFVLHDVEEEEKEQILLYHSEKIAIAFGILNTSPSNPILVTKNLRICVDCHTAVKFMTLITKREITVRDASRFHHFENGICNCQDFW</sequence>
<gene>
    <name evidence="13" type="primary">LOC100780518</name>
    <name evidence="12" type="ORF">GLYMA_08G291800</name>
</gene>
<evidence type="ECO:0000259" key="9">
    <source>
        <dbReference type="PROSITE" id="PS51192"/>
    </source>
</evidence>
<feature type="repeat" description="PPR" evidence="8">
    <location>
        <begin position="1054"/>
        <end position="1088"/>
    </location>
</feature>
<dbReference type="EMBL" id="CM000841">
    <property type="protein sequence ID" value="KRH45752.1"/>
    <property type="molecule type" value="Genomic_DNA"/>
</dbReference>
<dbReference type="GO" id="GO:0003723">
    <property type="term" value="F:RNA binding"/>
    <property type="evidence" value="ECO:0007669"/>
    <property type="project" value="InterPro"/>
</dbReference>
<dbReference type="SMART" id="SM00490">
    <property type="entry name" value="HELICc"/>
    <property type="match status" value="1"/>
</dbReference>
<evidence type="ECO:0000256" key="6">
    <source>
        <dbReference type="ARBA" id="ARBA00022840"/>
    </source>
</evidence>
<dbReference type="CDD" id="cd00268">
    <property type="entry name" value="DEADc"/>
    <property type="match status" value="1"/>
</dbReference>
<dbReference type="PROSITE" id="PS51192">
    <property type="entry name" value="HELICASE_ATP_BIND_1"/>
    <property type="match status" value="1"/>
</dbReference>
<evidence type="ECO:0000256" key="1">
    <source>
        <dbReference type="ARBA" id="ARBA00006643"/>
    </source>
</evidence>
<keyword evidence="6" id="KW-0067">ATP-binding</keyword>
<feature type="domain" description="Helicase ATP-binding" evidence="9">
    <location>
        <begin position="108"/>
        <end position="368"/>
    </location>
</feature>
<feature type="domain" description="DEAD-box RNA helicase Q" evidence="11">
    <location>
        <begin position="77"/>
        <end position="105"/>
    </location>
</feature>
<dbReference type="CDD" id="cd18787">
    <property type="entry name" value="SF2_C_DEAD"/>
    <property type="match status" value="1"/>
</dbReference>
<dbReference type="EnsemblPlants" id="KRH45752">
    <property type="protein sequence ID" value="KRH45752"/>
    <property type="gene ID" value="GLYMA_08G291800"/>
</dbReference>
<dbReference type="FunFam" id="1.25.40.10:FF:000682">
    <property type="entry name" value="Pentatricopeptide repeat-containing protein At3g16610"/>
    <property type="match status" value="1"/>
</dbReference>
<dbReference type="InterPro" id="IPR014014">
    <property type="entry name" value="RNA_helicase_DEAD_Q_motif"/>
</dbReference>